<feature type="domain" description="Reverse transcriptase" evidence="1">
    <location>
        <begin position="92"/>
        <end position="390"/>
    </location>
</feature>
<reference evidence="2 3" key="1">
    <citation type="submission" date="2015-09" db="EMBL/GenBank/DDBJ databases">
        <authorList>
            <consortium name="Pathogen Informatics"/>
        </authorList>
    </citation>
    <scope>NUCLEOTIDE SEQUENCE [LARGE SCALE GENOMIC DNA]</scope>
    <source>
        <strain evidence="2 3">2789STDY5834841</strain>
    </source>
</reference>
<dbReference type="PANTHER" id="PTHR34047">
    <property type="entry name" value="NUCLEAR INTRON MATURASE 1, MITOCHONDRIAL-RELATED"/>
    <property type="match status" value="1"/>
</dbReference>
<evidence type="ECO:0000313" key="2">
    <source>
        <dbReference type="EMBL" id="CUN91759.1"/>
    </source>
</evidence>
<dbReference type="PROSITE" id="PS50878">
    <property type="entry name" value="RT_POL"/>
    <property type="match status" value="1"/>
</dbReference>
<dbReference type="SUPFAM" id="SSF56672">
    <property type="entry name" value="DNA/RNA polymerases"/>
    <property type="match status" value="1"/>
</dbReference>
<name>A0A174AV28_9FIRM</name>
<accession>A0A174AV28</accession>
<organism evidence="2 3">
    <name type="scientific">[Ruminococcus] torques</name>
    <dbReference type="NCBI Taxonomy" id="33039"/>
    <lineage>
        <taxon>Bacteria</taxon>
        <taxon>Bacillati</taxon>
        <taxon>Bacillota</taxon>
        <taxon>Clostridia</taxon>
        <taxon>Lachnospirales</taxon>
        <taxon>Lachnospiraceae</taxon>
        <taxon>Mediterraneibacter</taxon>
    </lineage>
</organism>
<dbReference type="GO" id="GO:0006397">
    <property type="term" value="P:mRNA processing"/>
    <property type="evidence" value="ECO:0007669"/>
    <property type="project" value="InterPro"/>
</dbReference>
<protein>
    <submittedName>
        <fullName evidence="2">Group II intron-encoded protein ltrA</fullName>
    </submittedName>
</protein>
<sequence>MTFTWRRGAAYLLIRYERTVREALRNPIQVLSSLTEKSKNESYRFQRLYRNLYNPEFYWLAYKNIYANTGSMTAGADGTTIDGMSDERIQRIIESMRDKSYLPKPARREYIAKKNSNKKRPLGIQSGNDKLVQEVVKMILESIYEPVFKKTSHGFRPNKSCQTALYQIQKTFTGTNWFVEGDIHACFDSFNHHTIIRLLRKRIDDEMFLQLIWKFLKAGYMEQWTYNRTYSGVPQGSGVSPVLANVYLHELDKFMEEYAQKYNRGKKKQMNSDYNKVVKKASYYRCMGKKKWADLSPEERWERNKHLKTLEKQARQLTPTEPLDETYKRIQYTRYADDFIIGVIGSKADAEQMKADVGRFLREELDLEMSETKTKVTHTGDRARFLGYDITVSRSQDLKKSAGGYKIRSNAGVVKLLVPREKWVGKLLEYHAIKIKINENGKERFVALHRGKLVNQSDIEILARYNAEVRGLYNYYAIANDSFKIGRFANLMKYSMYKTFACKYKTNVHEIKRRYCVGGLFTIAYDTIAGRKTTTFYRDGFKRKESATKFDNVSELPQFSKYAKTNTLKQRVERHTCELCGKDCRNLEIHQVKKLKDLKGNAEWVLLMRKRRRKTLVVCPECHKLIHS</sequence>
<dbReference type="Pfam" id="PF00078">
    <property type="entry name" value="RVT_1"/>
    <property type="match status" value="1"/>
</dbReference>
<dbReference type="InterPro" id="IPR000477">
    <property type="entry name" value="RT_dom"/>
</dbReference>
<dbReference type="CDD" id="cd01651">
    <property type="entry name" value="RT_G2_intron"/>
    <property type="match status" value="1"/>
</dbReference>
<evidence type="ECO:0000259" key="1">
    <source>
        <dbReference type="PROSITE" id="PS50878"/>
    </source>
</evidence>
<dbReference type="InterPro" id="IPR051083">
    <property type="entry name" value="GrpII_Intron_Splice-Mob/Def"/>
</dbReference>
<dbReference type="EMBL" id="CYZO01000012">
    <property type="protein sequence ID" value="CUN91759.1"/>
    <property type="molecule type" value="Genomic_DNA"/>
</dbReference>
<dbReference type="Pfam" id="PF21368">
    <property type="entry name" value="AI2M-like_HNH"/>
    <property type="match status" value="1"/>
</dbReference>
<proteinExistence type="predicted"/>
<dbReference type="InterPro" id="IPR043502">
    <property type="entry name" value="DNA/RNA_pol_sf"/>
</dbReference>
<dbReference type="Proteomes" id="UP000095787">
    <property type="component" value="Unassembled WGS sequence"/>
</dbReference>
<dbReference type="PANTHER" id="PTHR34047:SF8">
    <property type="entry name" value="PROTEIN YKFC"/>
    <property type="match status" value="1"/>
</dbReference>
<dbReference type="InterPro" id="IPR049030">
    <property type="entry name" value="AI2M-like_HNH"/>
</dbReference>
<dbReference type="AlphaFoldDB" id="A0A174AV28"/>
<dbReference type="Pfam" id="PF01348">
    <property type="entry name" value="Intron_maturas2"/>
    <property type="match status" value="1"/>
</dbReference>
<evidence type="ECO:0000313" key="3">
    <source>
        <dbReference type="Proteomes" id="UP000095787"/>
    </source>
</evidence>
<gene>
    <name evidence="2" type="primary">ltrA_1</name>
    <name evidence="2" type="ORF">ERS852456_01141</name>
</gene>
<dbReference type="InterPro" id="IPR024937">
    <property type="entry name" value="Domain_X"/>
</dbReference>